<evidence type="ECO:0000313" key="2">
    <source>
        <dbReference type="EMBL" id="GGJ94311.1"/>
    </source>
</evidence>
<dbReference type="Pfam" id="PF03358">
    <property type="entry name" value="FMN_red"/>
    <property type="match status" value="1"/>
</dbReference>
<protein>
    <submittedName>
        <fullName evidence="2">FMN reductase</fullName>
    </submittedName>
</protein>
<dbReference type="PANTHER" id="PTHR30543">
    <property type="entry name" value="CHROMATE REDUCTASE"/>
    <property type="match status" value="1"/>
</dbReference>
<dbReference type="InterPro" id="IPR050712">
    <property type="entry name" value="NAD(P)H-dep_reductase"/>
</dbReference>
<dbReference type="AlphaFoldDB" id="A0A8J3F8T2"/>
<dbReference type="SUPFAM" id="SSF52218">
    <property type="entry name" value="Flavoproteins"/>
    <property type="match status" value="1"/>
</dbReference>
<dbReference type="EMBL" id="BMQB01000005">
    <property type="protein sequence ID" value="GGJ94311.1"/>
    <property type="molecule type" value="Genomic_DNA"/>
</dbReference>
<dbReference type="InterPro" id="IPR029039">
    <property type="entry name" value="Flavoprotein-like_sf"/>
</dbReference>
<dbReference type="InterPro" id="IPR005025">
    <property type="entry name" value="FMN_Rdtase-like_dom"/>
</dbReference>
<reference evidence="2" key="1">
    <citation type="journal article" date="2014" name="Int. J. Syst. Evol. Microbiol.">
        <title>Complete genome sequence of Corynebacterium casei LMG S-19264T (=DSM 44701T), isolated from a smear-ripened cheese.</title>
        <authorList>
            <consortium name="US DOE Joint Genome Institute (JGI-PGF)"/>
            <person name="Walter F."/>
            <person name="Albersmeier A."/>
            <person name="Kalinowski J."/>
            <person name="Ruckert C."/>
        </authorList>
    </citation>
    <scope>NUCLEOTIDE SEQUENCE</scope>
    <source>
        <strain evidence="2">JCM 3090</strain>
    </source>
</reference>
<evidence type="ECO:0000259" key="1">
    <source>
        <dbReference type="Pfam" id="PF03358"/>
    </source>
</evidence>
<name>A0A8J3F8T2_9ACTN</name>
<evidence type="ECO:0000313" key="3">
    <source>
        <dbReference type="Proteomes" id="UP000649739"/>
    </source>
</evidence>
<dbReference type="PANTHER" id="PTHR30543:SF21">
    <property type="entry name" value="NAD(P)H-DEPENDENT FMN REDUCTASE LOT6"/>
    <property type="match status" value="1"/>
</dbReference>
<dbReference type="Gene3D" id="3.40.50.360">
    <property type="match status" value="1"/>
</dbReference>
<dbReference type="GO" id="GO:0016491">
    <property type="term" value="F:oxidoreductase activity"/>
    <property type="evidence" value="ECO:0007669"/>
    <property type="project" value="InterPro"/>
</dbReference>
<proteinExistence type="predicted"/>
<accession>A0A8J3F8T2</accession>
<dbReference type="RefSeq" id="WP_189170316.1">
    <property type="nucleotide sequence ID" value="NZ_BMQB01000005.1"/>
</dbReference>
<dbReference type="GO" id="GO:0005829">
    <property type="term" value="C:cytosol"/>
    <property type="evidence" value="ECO:0007669"/>
    <property type="project" value="TreeGrafter"/>
</dbReference>
<keyword evidence="3" id="KW-1185">Reference proteome</keyword>
<reference evidence="2" key="2">
    <citation type="submission" date="2020-09" db="EMBL/GenBank/DDBJ databases">
        <authorList>
            <person name="Sun Q."/>
            <person name="Ohkuma M."/>
        </authorList>
    </citation>
    <scope>NUCLEOTIDE SEQUENCE</scope>
    <source>
        <strain evidence="2">JCM 3090</strain>
    </source>
</reference>
<organism evidence="2 3">
    <name type="scientific">Pilimelia anulata</name>
    <dbReference type="NCBI Taxonomy" id="53371"/>
    <lineage>
        <taxon>Bacteria</taxon>
        <taxon>Bacillati</taxon>
        <taxon>Actinomycetota</taxon>
        <taxon>Actinomycetes</taxon>
        <taxon>Micromonosporales</taxon>
        <taxon>Micromonosporaceae</taxon>
        <taxon>Pilimelia</taxon>
    </lineage>
</organism>
<comment type="caution">
    <text evidence="2">The sequence shown here is derived from an EMBL/GenBank/DDBJ whole genome shotgun (WGS) entry which is preliminary data.</text>
</comment>
<dbReference type="GO" id="GO:0010181">
    <property type="term" value="F:FMN binding"/>
    <property type="evidence" value="ECO:0007669"/>
    <property type="project" value="TreeGrafter"/>
</dbReference>
<feature type="domain" description="NADPH-dependent FMN reductase-like" evidence="1">
    <location>
        <begin position="1"/>
        <end position="147"/>
    </location>
</feature>
<sequence>MRILAISGSTRRESLNTRLAHLVGTVRDADEVTVVADLHRLPYYDGDVEAAGTPAPVAELRAAVAAADAVVFVSPEYNGATPGVLANAVDWLSRPYGESTLRGKPTLVLSASVTPYGGSRAATRLREVLTEIGAVVSPEHLAVAAAHERLTTDTALTTDLSTTLRAALATPDLTPA</sequence>
<dbReference type="Proteomes" id="UP000649739">
    <property type="component" value="Unassembled WGS sequence"/>
</dbReference>
<gene>
    <name evidence="2" type="ORF">GCM10010123_25190</name>
</gene>